<dbReference type="GO" id="GO:0016765">
    <property type="term" value="F:transferase activity, transferring alkyl or aryl (other than methyl) groups"/>
    <property type="evidence" value="ECO:0007669"/>
    <property type="project" value="InterPro"/>
</dbReference>
<dbReference type="Pfam" id="PF01255">
    <property type="entry name" value="Prenyltransf"/>
    <property type="match status" value="1"/>
</dbReference>
<dbReference type="KEGG" id="msho:MSHO_38740"/>
<dbReference type="Gene3D" id="3.40.1180.10">
    <property type="entry name" value="Decaprenyl diphosphate synthase-like"/>
    <property type="match status" value="1"/>
</dbReference>
<name>A0A7I7LGL1_9MYCO</name>
<dbReference type="EMBL" id="AP022572">
    <property type="protein sequence ID" value="BBX58529.1"/>
    <property type="molecule type" value="Genomic_DNA"/>
</dbReference>
<dbReference type="Proteomes" id="UP000467164">
    <property type="component" value="Chromosome"/>
</dbReference>
<dbReference type="InterPro" id="IPR036424">
    <property type="entry name" value="UPP_synth-like_sf"/>
</dbReference>
<keyword evidence="3" id="KW-1185">Reference proteome</keyword>
<gene>
    <name evidence="2" type="ORF">MSHO_38740</name>
</gene>
<evidence type="ECO:0000256" key="1">
    <source>
        <dbReference type="ARBA" id="ARBA00022679"/>
    </source>
</evidence>
<protein>
    <submittedName>
        <fullName evidence="2">Uncharacterized protein</fullName>
    </submittedName>
</protein>
<evidence type="ECO:0000313" key="3">
    <source>
        <dbReference type="Proteomes" id="UP000467164"/>
    </source>
</evidence>
<dbReference type="InterPro" id="IPR001441">
    <property type="entry name" value="UPP_synth-like"/>
</dbReference>
<dbReference type="AlphaFoldDB" id="A0A7I7LGL1"/>
<reference evidence="2 3" key="1">
    <citation type="journal article" date="2019" name="Emerg. Microbes Infect.">
        <title>Comprehensive subspecies identification of 175 nontuberculous mycobacteria species based on 7547 genomic profiles.</title>
        <authorList>
            <person name="Matsumoto Y."/>
            <person name="Kinjo T."/>
            <person name="Motooka D."/>
            <person name="Nabeya D."/>
            <person name="Jung N."/>
            <person name="Uechi K."/>
            <person name="Horii T."/>
            <person name="Iida T."/>
            <person name="Fujita J."/>
            <person name="Nakamura S."/>
        </authorList>
    </citation>
    <scope>NUCLEOTIDE SEQUENCE [LARGE SCALE GENOMIC DNA]</scope>
    <source>
        <strain evidence="2 3">JCM 12657</strain>
    </source>
</reference>
<sequence>MSHGNGRWAAKRLRDACELGLTQFSLYGGLPHNVLDAIDRAEAATAHNDRMTLFAALNYCGRQEVLDAAER</sequence>
<organism evidence="2 3">
    <name type="scientific">Mycobacterium shottsii</name>
    <dbReference type="NCBI Taxonomy" id="133549"/>
    <lineage>
        <taxon>Bacteria</taxon>
        <taxon>Bacillati</taxon>
        <taxon>Actinomycetota</taxon>
        <taxon>Actinomycetes</taxon>
        <taxon>Mycobacteriales</taxon>
        <taxon>Mycobacteriaceae</taxon>
        <taxon>Mycobacterium</taxon>
        <taxon>Mycobacterium ulcerans group</taxon>
    </lineage>
</organism>
<evidence type="ECO:0000313" key="2">
    <source>
        <dbReference type="EMBL" id="BBX58529.1"/>
    </source>
</evidence>
<dbReference type="SUPFAM" id="SSF64005">
    <property type="entry name" value="Undecaprenyl diphosphate synthase"/>
    <property type="match status" value="1"/>
</dbReference>
<keyword evidence="1" id="KW-0808">Transferase</keyword>
<proteinExistence type="predicted"/>
<accession>A0A7I7LGL1</accession>